<dbReference type="RefSeq" id="XP_013275939.1">
    <property type="nucleotide sequence ID" value="XM_013420485.1"/>
</dbReference>
<evidence type="ECO:0000313" key="2">
    <source>
        <dbReference type="EMBL" id="KIX08803.1"/>
    </source>
</evidence>
<evidence type="ECO:0000256" key="1">
    <source>
        <dbReference type="SAM" id="MobiDB-lite"/>
    </source>
</evidence>
<accession>A0A0D2HE08</accession>
<dbReference type="Proteomes" id="UP000053617">
    <property type="component" value="Unassembled WGS sequence"/>
</dbReference>
<organism evidence="2 3">
    <name type="scientific">Rhinocladiella mackenziei CBS 650.93</name>
    <dbReference type="NCBI Taxonomy" id="1442369"/>
    <lineage>
        <taxon>Eukaryota</taxon>
        <taxon>Fungi</taxon>
        <taxon>Dikarya</taxon>
        <taxon>Ascomycota</taxon>
        <taxon>Pezizomycotina</taxon>
        <taxon>Eurotiomycetes</taxon>
        <taxon>Chaetothyriomycetidae</taxon>
        <taxon>Chaetothyriales</taxon>
        <taxon>Herpotrichiellaceae</taxon>
        <taxon>Rhinocladiella</taxon>
    </lineage>
</organism>
<feature type="compositionally biased region" description="Basic and acidic residues" evidence="1">
    <location>
        <begin position="188"/>
        <end position="199"/>
    </location>
</feature>
<dbReference type="GeneID" id="25291531"/>
<feature type="region of interest" description="Disordered" evidence="1">
    <location>
        <begin position="38"/>
        <end position="68"/>
    </location>
</feature>
<gene>
    <name evidence="2" type="ORF">Z518_03460</name>
</gene>
<sequence>MATRPLFLGLASAARSGVLTLPRRTPARRCLCVSAARPASTVATSTPTSSSMVNQIPPSPAGPAQADDVNETKHSAFLGEADSNDGHEAFRDTYGRRQPALEADNAAFLGEADSDDAFEVQRAAEGDKHESMDAQNAAFLGEADSDDGFEALRAAEGDKRESLDAHNAAFLGEADSDDGFEADIEVHPEKHRHTIEDTRTSGFHGESGQHDQ</sequence>
<protein>
    <submittedName>
        <fullName evidence="2">Uncharacterized protein</fullName>
    </submittedName>
</protein>
<name>A0A0D2HE08_9EURO</name>
<dbReference type="OrthoDB" id="4145485at2759"/>
<proteinExistence type="predicted"/>
<feature type="compositionally biased region" description="Low complexity" evidence="1">
    <location>
        <begin position="38"/>
        <end position="51"/>
    </location>
</feature>
<dbReference type="VEuPathDB" id="FungiDB:Z518_03460"/>
<evidence type="ECO:0000313" key="3">
    <source>
        <dbReference type="Proteomes" id="UP000053617"/>
    </source>
</evidence>
<dbReference type="EMBL" id="KN847476">
    <property type="protein sequence ID" value="KIX08803.1"/>
    <property type="molecule type" value="Genomic_DNA"/>
</dbReference>
<dbReference type="AlphaFoldDB" id="A0A0D2HE08"/>
<keyword evidence="3" id="KW-1185">Reference proteome</keyword>
<feature type="region of interest" description="Disordered" evidence="1">
    <location>
        <begin position="188"/>
        <end position="212"/>
    </location>
</feature>
<dbReference type="HOGENOM" id="CLU_112531_0_0_1"/>
<reference evidence="2 3" key="1">
    <citation type="submission" date="2015-01" db="EMBL/GenBank/DDBJ databases">
        <title>The Genome Sequence of Rhinocladiella mackenzie CBS 650.93.</title>
        <authorList>
            <consortium name="The Broad Institute Genomics Platform"/>
            <person name="Cuomo C."/>
            <person name="de Hoog S."/>
            <person name="Gorbushina A."/>
            <person name="Stielow B."/>
            <person name="Teixiera M."/>
            <person name="Abouelleil A."/>
            <person name="Chapman S.B."/>
            <person name="Priest M."/>
            <person name="Young S.K."/>
            <person name="Wortman J."/>
            <person name="Nusbaum C."/>
            <person name="Birren B."/>
        </authorList>
    </citation>
    <scope>NUCLEOTIDE SEQUENCE [LARGE SCALE GENOMIC DNA]</scope>
    <source>
        <strain evidence="2 3">CBS 650.93</strain>
    </source>
</reference>